<dbReference type="Pfam" id="PF05729">
    <property type="entry name" value="NACHT"/>
    <property type="match status" value="1"/>
</dbReference>
<protein>
    <recommendedName>
        <fullName evidence="1">NACHT domain-containing protein</fullName>
    </recommendedName>
</protein>
<dbReference type="PANTHER" id="PTHR46844:SF1">
    <property type="entry name" value="SLR5058 PROTEIN"/>
    <property type="match status" value="1"/>
</dbReference>
<organism evidence="2 3">
    <name type="scientific">Ktedonospora formicarum</name>
    <dbReference type="NCBI Taxonomy" id="2778364"/>
    <lineage>
        <taxon>Bacteria</taxon>
        <taxon>Bacillati</taxon>
        <taxon>Chloroflexota</taxon>
        <taxon>Ktedonobacteria</taxon>
        <taxon>Ktedonobacterales</taxon>
        <taxon>Ktedonobacteraceae</taxon>
        <taxon>Ktedonospora</taxon>
    </lineage>
</organism>
<dbReference type="PANTHER" id="PTHR46844">
    <property type="entry name" value="SLR5058 PROTEIN"/>
    <property type="match status" value="1"/>
</dbReference>
<comment type="caution">
    <text evidence="2">The sequence shown here is derived from an EMBL/GenBank/DDBJ whole genome shotgun (WGS) entry which is preliminary data.</text>
</comment>
<dbReference type="PROSITE" id="PS50837">
    <property type="entry name" value="NACHT"/>
    <property type="match status" value="1"/>
</dbReference>
<dbReference type="RefSeq" id="WP_220200366.1">
    <property type="nucleotide sequence ID" value="NZ_BNJF01000012.1"/>
</dbReference>
<dbReference type="InterPro" id="IPR007111">
    <property type="entry name" value="NACHT_NTPase"/>
</dbReference>
<evidence type="ECO:0000259" key="1">
    <source>
        <dbReference type="PROSITE" id="PS50837"/>
    </source>
</evidence>
<dbReference type="AlphaFoldDB" id="A0A8J3IFM0"/>
<evidence type="ECO:0000313" key="2">
    <source>
        <dbReference type="EMBL" id="GHO51453.1"/>
    </source>
</evidence>
<dbReference type="SUPFAM" id="SSF52540">
    <property type="entry name" value="P-loop containing nucleoside triphosphate hydrolases"/>
    <property type="match status" value="1"/>
</dbReference>
<dbReference type="Proteomes" id="UP000612362">
    <property type="component" value="Unassembled WGS sequence"/>
</dbReference>
<name>A0A8J3IFM0_9CHLR</name>
<evidence type="ECO:0000313" key="3">
    <source>
        <dbReference type="Proteomes" id="UP000612362"/>
    </source>
</evidence>
<sequence length="1143" mass="132179">MTSRIRKRLPEVKTLYDLLPKGTEGGKEFARIIDLLLFHEARRSGKNITIFNDAAGDYHGLDSFESEALRQEGTIGYQYKFYPSPLSPEHRQDIIQSLKKAARRKEQLKLRKWILITPQDLTESATRNAGGDVSWFNSLRGNLDLEFELEHWGHRKLQLFFLETPALCLFYYPELIGNGAARKKTIEDIRKRYNDNLPILYRDIQFVGMSIYKQEATKGIPMEHIYIPLKVIPEALVEQDTHVTYINPLSLLSQGSQHVLLGDPGSGKSTLLRFLALAGISKPLQERYQAPTDNRLPILIVLRRYADELKSRPNLPLIDYIQESIQADFTLKDADLNFFEYYLETGQTLLFFDGLDELPNPHFKQIIRDRIRTLITTYPGNTTIVTSRIVGYENPFQFDKKEFNHYRVAKLHLPEMEQFVRDWYRTRIENELEREINVKDLIRILDNKNHAAIYELAENPLLLTIIALVHRIDAILPDERAILYQKCTETLLNTWHTWKFRDQEIRNKGKVERRNRQRIEAIAYWMHYRGGDTSKTQWTVVSYEELREFLITHITKVEKLSDPDKDPEDIAEEFLEFVKKRAGLLIEIGDNQYSFVHLTFQEYLTSSYIIRMGEKDGVSSIWGAIKDHCNNPRWYEIIRLIVAELRNDESQQFIIDKLLRKEDIIPSIVNSHILGGLLLDGIEAAEIYKIEIIKLLIQSCSTAIAVEEVRRIAALLQALNTKENIGEEFLCSIFHSSWEAAGDEKQKLILALVASITGVSETNFLTLTQDILVKETQEVDLLKSFVLKEPEIQRNKSTIQAMERLWPTLDSLLLLSPSGNLIAAALQAIATSLGPHIAAKRFFQAQLVSLTGPAGPFHDLNANSLIIGFNEPCSDLTQTKDRYKILYQARNLVLARKQKSRLMNDRVPDPFRRLKSALNHALTWESDDSINHAQDRSRANARDLKRTLRTDFDSFTDSLIDGSWQNTIVIPDFYWPILDLLCNTFNLEPQPQWWEALRVSYLPAIPQRISLFDQAVWIQIEDAFIHNRADETDTHNAAWQLLFDTWLYTWEYYSSPNETIVSRLADLTRSVDAAPLRIAHCIRDVAYGEESRAEDLLSMLQSHDPEYRSIFETCYWIASPEEKVKKVSKKKMKGISLFTPGEF</sequence>
<dbReference type="InterPro" id="IPR027417">
    <property type="entry name" value="P-loop_NTPase"/>
</dbReference>
<dbReference type="Gene3D" id="3.40.50.300">
    <property type="entry name" value="P-loop containing nucleotide triphosphate hydrolases"/>
    <property type="match status" value="1"/>
</dbReference>
<reference evidence="2" key="1">
    <citation type="submission" date="2020-10" db="EMBL/GenBank/DDBJ databases">
        <title>Taxonomic study of unclassified bacteria belonging to the class Ktedonobacteria.</title>
        <authorList>
            <person name="Yabe S."/>
            <person name="Wang C.M."/>
            <person name="Zheng Y."/>
            <person name="Sakai Y."/>
            <person name="Cavaletti L."/>
            <person name="Monciardini P."/>
            <person name="Donadio S."/>
        </authorList>
    </citation>
    <scope>NUCLEOTIDE SEQUENCE</scope>
    <source>
        <strain evidence="2">SOSP1-1</strain>
    </source>
</reference>
<feature type="domain" description="NACHT" evidence="1">
    <location>
        <begin position="256"/>
        <end position="388"/>
    </location>
</feature>
<keyword evidence="3" id="KW-1185">Reference proteome</keyword>
<dbReference type="EMBL" id="BNJF01000012">
    <property type="protein sequence ID" value="GHO51453.1"/>
    <property type="molecule type" value="Genomic_DNA"/>
</dbReference>
<proteinExistence type="predicted"/>
<gene>
    <name evidence="2" type="ORF">KSX_96160</name>
</gene>
<accession>A0A8J3IFM0</accession>